<feature type="compositionally biased region" description="Low complexity" evidence="1">
    <location>
        <begin position="111"/>
        <end position="127"/>
    </location>
</feature>
<dbReference type="Gene3D" id="2.60.40.10">
    <property type="entry name" value="Immunoglobulins"/>
    <property type="match status" value="1"/>
</dbReference>
<feature type="domain" description="Nbr1 FW" evidence="3">
    <location>
        <begin position="235"/>
        <end position="325"/>
    </location>
</feature>
<dbReference type="InterPro" id="IPR013783">
    <property type="entry name" value="Ig-like_fold"/>
</dbReference>
<keyword evidence="2" id="KW-0472">Membrane</keyword>
<dbReference type="PANTHER" id="PTHR20930:SF0">
    <property type="entry name" value="PROTEIN ILRUN"/>
    <property type="match status" value="1"/>
</dbReference>
<dbReference type="OrthoDB" id="166850at2"/>
<feature type="region of interest" description="Disordered" evidence="1">
    <location>
        <begin position="92"/>
        <end position="136"/>
    </location>
</feature>
<organism evidence="4 5">
    <name type="scientific">Micromonospora violae</name>
    <dbReference type="NCBI Taxonomy" id="1278207"/>
    <lineage>
        <taxon>Bacteria</taxon>
        <taxon>Bacillati</taxon>
        <taxon>Actinomycetota</taxon>
        <taxon>Actinomycetes</taxon>
        <taxon>Micromonosporales</taxon>
        <taxon>Micromonosporaceae</taxon>
        <taxon>Micromonospora</taxon>
    </lineage>
</organism>
<dbReference type="Proteomes" id="UP000293781">
    <property type="component" value="Unassembled WGS sequence"/>
</dbReference>
<evidence type="ECO:0000256" key="2">
    <source>
        <dbReference type="SAM" id="Phobius"/>
    </source>
</evidence>
<dbReference type="InterPro" id="IPR032350">
    <property type="entry name" value="Nbr1_FW"/>
</dbReference>
<dbReference type="AlphaFoldDB" id="A0A4Q7UI74"/>
<dbReference type="RefSeq" id="WP_130401686.1">
    <property type="nucleotide sequence ID" value="NZ_SHKK01000001.1"/>
</dbReference>
<keyword evidence="2" id="KW-0812">Transmembrane</keyword>
<dbReference type="GO" id="GO:0005975">
    <property type="term" value="P:carbohydrate metabolic process"/>
    <property type="evidence" value="ECO:0007669"/>
    <property type="project" value="UniProtKB-ARBA"/>
</dbReference>
<feature type="transmembrane region" description="Helical" evidence="2">
    <location>
        <begin position="180"/>
        <end position="202"/>
    </location>
</feature>
<keyword evidence="5" id="KW-1185">Reference proteome</keyword>
<evidence type="ECO:0000256" key="1">
    <source>
        <dbReference type="SAM" id="MobiDB-lite"/>
    </source>
</evidence>
<dbReference type="PANTHER" id="PTHR20930">
    <property type="entry name" value="OVARIAN CARCINOMA ANTIGEN CA125-RELATED"/>
    <property type="match status" value="1"/>
</dbReference>
<evidence type="ECO:0000259" key="3">
    <source>
        <dbReference type="Pfam" id="PF16158"/>
    </source>
</evidence>
<protein>
    <submittedName>
        <fullName evidence="4">Helix-turn-helix protein</fullName>
    </submittedName>
</protein>
<gene>
    <name evidence="4" type="ORF">EV382_2467</name>
</gene>
<accession>A0A4Q7UI74</accession>
<proteinExistence type="predicted"/>
<sequence length="340" mass="37066">MKDQPAATESIPDRQAAQEFATQLRTLRSAAGDPSFRKMAGRSGRISHTTLHEAAAGTRFPSWETVREFVRACEADEVQWRCRWEDAQRAATAHTSVDGDLTPVRTDSPTDSEALLTTTDTETPLTTGDEKPDARTDALPAYRPVVSGIPAPSPGEPDALRPTEFPQTDEEVVGEPRQRLPWLAAVAVIVVVAMVAVLGAIVRNRSSTPSVSPSASAFSDSLIPGDSSKFLRDVTIPDGTEVRVNSQFVKVWALKNDGEVAWHNRFLARINPTADADGCQVPDRVAIGDTPPDEEVMISVSVTAPSRPGTCWVSWKMVDENGQEFFPTRRPVFFMVNVID</sequence>
<name>A0A4Q7UI74_9ACTN</name>
<dbReference type="EMBL" id="SHKK01000001">
    <property type="protein sequence ID" value="RZT79269.1"/>
    <property type="molecule type" value="Genomic_DNA"/>
</dbReference>
<comment type="caution">
    <text evidence="4">The sequence shown here is derived from an EMBL/GenBank/DDBJ whole genome shotgun (WGS) entry which is preliminary data.</text>
</comment>
<keyword evidence="2" id="KW-1133">Transmembrane helix</keyword>
<dbReference type="Pfam" id="PF16158">
    <property type="entry name" value="N_BRCA1_IG"/>
    <property type="match status" value="1"/>
</dbReference>
<reference evidence="4 5" key="1">
    <citation type="submission" date="2019-02" db="EMBL/GenBank/DDBJ databases">
        <title>Sequencing the genomes of 1000 actinobacteria strains.</title>
        <authorList>
            <person name="Klenk H.-P."/>
        </authorList>
    </citation>
    <scope>NUCLEOTIDE SEQUENCE [LARGE SCALE GENOMIC DNA]</scope>
    <source>
        <strain evidence="4 5">DSM 45888</strain>
    </source>
</reference>
<dbReference type="Pfam" id="PF13560">
    <property type="entry name" value="HTH_31"/>
    <property type="match status" value="1"/>
</dbReference>
<dbReference type="CDD" id="cd14947">
    <property type="entry name" value="NBR1_like"/>
    <property type="match status" value="1"/>
</dbReference>
<evidence type="ECO:0000313" key="5">
    <source>
        <dbReference type="Proteomes" id="UP000293781"/>
    </source>
</evidence>
<evidence type="ECO:0000313" key="4">
    <source>
        <dbReference type="EMBL" id="RZT79269.1"/>
    </source>
</evidence>